<proteinExistence type="predicted"/>
<keyword evidence="1" id="KW-1185">Reference proteome</keyword>
<name>A0A7E4VPG3_PANRE</name>
<dbReference type="Proteomes" id="UP000492821">
    <property type="component" value="Unassembled WGS sequence"/>
</dbReference>
<organism evidence="1 2">
    <name type="scientific">Panagrellus redivivus</name>
    <name type="common">Microworm</name>
    <dbReference type="NCBI Taxonomy" id="6233"/>
    <lineage>
        <taxon>Eukaryota</taxon>
        <taxon>Metazoa</taxon>
        <taxon>Ecdysozoa</taxon>
        <taxon>Nematoda</taxon>
        <taxon>Chromadorea</taxon>
        <taxon>Rhabditida</taxon>
        <taxon>Tylenchina</taxon>
        <taxon>Panagrolaimomorpha</taxon>
        <taxon>Panagrolaimoidea</taxon>
        <taxon>Panagrolaimidae</taxon>
        <taxon>Panagrellus</taxon>
    </lineage>
</organism>
<evidence type="ECO:0000313" key="1">
    <source>
        <dbReference type="Proteomes" id="UP000492821"/>
    </source>
</evidence>
<dbReference type="WBParaSite" id="Pan_g23428.t2">
    <property type="protein sequence ID" value="Pan_g23428.t2"/>
    <property type="gene ID" value="Pan_g23428"/>
</dbReference>
<sequence>MLSSKPCEIFCVTESWLTPSIPDSLIVANHNFIVFRHDRISKKGGGVLALIPAVLNPSLVQLSNTGAVEYIAVDLNIGGATSRLITSKWMPNDRMFLE</sequence>
<reference evidence="1" key="1">
    <citation type="journal article" date="2013" name="Genetics">
        <title>The draft genome and transcriptome of Panagrellus redivivus are shaped by the harsh demands of a free-living lifestyle.</title>
        <authorList>
            <person name="Srinivasan J."/>
            <person name="Dillman A.R."/>
            <person name="Macchietto M.G."/>
            <person name="Heikkinen L."/>
            <person name="Lakso M."/>
            <person name="Fracchia K.M."/>
            <person name="Antoshechkin I."/>
            <person name="Mortazavi A."/>
            <person name="Wong G."/>
            <person name="Sternberg P.W."/>
        </authorList>
    </citation>
    <scope>NUCLEOTIDE SEQUENCE [LARGE SCALE GENOMIC DNA]</scope>
    <source>
        <strain evidence="1">MT8872</strain>
    </source>
</reference>
<accession>A0A7E4VPG3</accession>
<reference evidence="2" key="2">
    <citation type="submission" date="2020-10" db="UniProtKB">
        <authorList>
            <consortium name="WormBaseParasite"/>
        </authorList>
    </citation>
    <scope>IDENTIFICATION</scope>
</reference>
<evidence type="ECO:0000313" key="2">
    <source>
        <dbReference type="WBParaSite" id="Pan_g23428.t2"/>
    </source>
</evidence>
<protein>
    <submittedName>
        <fullName evidence="2">Peptidase A1 domain-containing protein</fullName>
    </submittedName>
</protein>
<dbReference type="AlphaFoldDB" id="A0A7E4VPG3"/>